<dbReference type="InterPro" id="IPR036165">
    <property type="entry name" value="YefM-like_sf"/>
</dbReference>
<dbReference type="Proteomes" id="UP000198649">
    <property type="component" value="Unassembled WGS sequence"/>
</dbReference>
<name>A0A1I3CX21_9ACTN</name>
<gene>
    <name evidence="3" type="ORF">SAMN05216561_102260</name>
</gene>
<sequence>MQRIPHRELRNSSAEILRRVADGEAFEVTNHGVVVAIISPPPAGRGGLPTDREATRRGGWSDLPRRSLPRSTAEVLDELREERL</sequence>
<keyword evidence="4" id="KW-1185">Reference proteome</keyword>
<dbReference type="SUPFAM" id="SSF143120">
    <property type="entry name" value="YefM-like"/>
    <property type="match status" value="1"/>
</dbReference>
<organism evidence="3 4">
    <name type="scientific">Nocardioides psychrotolerans</name>
    <dbReference type="NCBI Taxonomy" id="1005945"/>
    <lineage>
        <taxon>Bacteria</taxon>
        <taxon>Bacillati</taxon>
        <taxon>Actinomycetota</taxon>
        <taxon>Actinomycetes</taxon>
        <taxon>Propionibacteriales</taxon>
        <taxon>Nocardioidaceae</taxon>
        <taxon>Nocardioides</taxon>
    </lineage>
</organism>
<dbReference type="Gene3D" id="3.40.1620.10">
    <property type="entry name" value="YefM-like domain"/>
    <property type="match status" value="1"/>
</dbReference>
<comment type="similarity">
    <text evidence="1">Belongs to the phD/YefM antitoxin family.</text>
</comment>
<dbReference type="STRING" id="1005945.SAMN05216561_102260"/>
<accession>A0A1I3CX21</accession>
<dbReference type="AlphaFoldDB" id="A0A1I3CX21"/>
<reference evidence="3 4" key="1">
    <citation type="submission" date="2016-10" db="EMBL/GenBank/DDBJ databases">
        <authorList>
            <person name="de Groot N.N."/>
        </authorList>
    </citation>
    <scope>NUCLEOTIDE SEQUENCE [LARGE SCALE GENOMIC DNA]</scope>
    <source>
        <strain evidence="3 4">CGMCC 1.11156</strain>
    </source>
</reference>
<dbReference type="NCBIfam" id="TIGR01552">
    <property type="entry name" value="phd_fam"/>
    <property type="match status" value="1"/>
</dbReference>
<protein>
    <submittedName>
        <fullName evidence="3">Prevent-host-death family protein</fullName>
    </submittedName>
</protein>
<evidence type="ECO:0000256" key="2">
    <source>
        <dbReference type="SAM" id="MobiDB-lite"/>
    </source>
</evidence>
<proteinExistence type="inferred from homology"/>
<evidence type="ECO:0000313" key="4">
    <source>
        <dbReference type="Proteomes" id="UP000198649"/>
    </source>
</evidence>
<feature type="region of interest" description="Disordered" evidence="2">
    <location>
        <begin position="40"/>
        <end position="84"/>
    </location>
</feature>
<dbReference type="EMBL" id="FOQG01000002">
    <property type="protein sequence ID" value="SFH79080.1"/>
    <property type="molecule type" value="Genomic_DNA"/>
</dbReference>
<evidence type="ECO:0000313" key="3">
    <source>
        <dbReference type="EMBL" id="SFH79080.1"/>
    </source>
</evidence>
<evidence type="ECO:0000256" key="1">
    <source>
        <dbReference type="ARBA" id="ARBA00009981"/>
    </source>
</evidence>